<comment type="caution">
    <text evidence="15">The sequence shown here is derived from an EMBL/GenBank/DDBJ whole genome shotgun (WGS) entry which is preliminary data.</text>
</comment>
<dbReference type="PANTHER" id="PTHR18934">
    <property type="entry name" value="ATP-DEPENDENT RNA HELICASE"/>
    <property type="match status" value="1"/>
</dbReference>
<evidence type="ECO:0000259" key="14">
    <source>
        <dbReference type="PROSITE" id="PS51194"/>
    </source>
</evidence>
<dbReference type="GO" id="GO:0005524">
    <property type="term" value="F:ATP binding"/>
    <property type="evidence" value="ECO:0007669"/>
    <property type="project" value="UniProtKB-KW"/>
</dbReference>
<dbReference type="Proteomes" id="UP000483820">
    <property type="component" value="Chromosome III"/>
</dbReference>
<dbReference type="Pfam" id="PF00271">
    <property type="entry name" value="Helicase_C"/>
    <property type="match status" value="1"/>
</dbReference>
<evidence type="ECO:0000256" key="9">
    <source>
        <dbReference type="ARBA" id="ARBA00023187"/>
    </source>
</evidence>
<dbReference type="Gene3D" id="3.40.50.300">
    <property type="entry name" value="P-loop containing nucleotide triphosphate hydrolases"/>
    <property type="match status" value="2"/>
</dbReference>
<gene>
    <name evidence="15" type="ORF">GCK72_009552</name>
</gene>
<dbReference type="InterPro" id="IPR002464">
    <property type="entry name" value="DNA/RNA_helicase_DEAH_CS"/>
</dbReference>
<dbReference type="GO" id="GO:0006397">
    <property type="term" value="P:mRNA processing"/>
    <property type="evidence" value="ECO:0007669"/>
    <property type="project" value="UniProtKB-KW"/>
</dbReference>
<dbReference type="GO" id="GO:0040022">
    <property type="term" value="P:feminization of hermaphroditic germ-line"/>
    <property type="evidence" value="ECO:0007669"/>
    <property type="project" value="UniProtKB-ARBA"/>
</dbReference>
<dbReference type="FunFam" id="3.40.50.300:FF:000615">
    <property type="entry name" value="pre-mRNA-splicing factor ATP-dependent RNA helicase DEAH7"/>
    <property type="match status" value="1"/>
</dbReference>
<dbReference type="PANTHER" id="PTHR18934:SF91">
    <property type="entry name" value="PRE-MRNA-SPLICING FACTOR ATP-DEPENDENT RNA HELICASE PRP16"/>
    <property type="match status" value="1"/>
</dbReference>
<feature type="region of interest" description="Disordered" evidence="12">
    <location>
        <begin position="1094"/>
        <end position="1113"/>
    </location>
</feature>
<dbReference type="Pfam" id="PF04408">
    <property type="entry name" value="WHD_HA2"/>
    <property type="match status" value="1"/>
</dbReference>
<feature type="compositionally biased region" description="Basic and acidic residues" evidence="12">
    <location>
        <begin position="49"/>
        <end position="133"/>
    </location>
</feature>
<dbReference type="Gene3D" id="1.20.120.1080">
    <property type="match status" value="1"/>
</dbReference>
<dbReference type="SMART" id="SM00487">
    <property type="entry name" value="DEXDc"/>
    <property type="match status" value="1"/>
</dbReference>
<dbReference type="CTD" id="9825873"/>
<dbReference type="SUPFAM" id="SSF52540">
    <property type="entry name" value="P-loop containing nucleoside triphosphate hydrolases"/>
    <property type="match status" value="1"/>
</dbReference>
<evidence type="ECO:0000256" key="5">
    <source>
        <dbReference type="ARBA" id="ARBA00022741"/>
    </source>
</evidence>
<keyword evidence="9" id="KW-0508">mRNA splicing</keyword>
<feature type="compositionally biased region" description="Low complexity" evidence="12">
    <location>
        <begin position="35"/>
        <end position="48"/>
    </location>
</feature>
<evidence type="ECO:0000256" key="10">
    <source>
        <dbReference type="ARBA" id="ARBA00038040"/>
    </source>
</evidence>
<dbReference type="Pfam" id="PF07959">
    <property type="entry name" value="Fucose_pyrophosphorylase"/>
    <property type="match status" value="1"/>
</dbReference>
<dbReference type="SUPFAM" id="SSF52047">
    <property type="entry name" value="RNI-like"/>
    <property type="match status" value="1"/>
</dbReference>
<dbReference type="PROSITE" id="PS51192">
    <property type="entry name" value="HELICASE_ATP_BIND_1"/>
    <property type="match status" value="1"/>
</dbReference>
<evidence type="ECO:0000259" key="13">
    <source>
        <dbReference type="PROSITE" id="PS51192"/>
    </source>
</evidence>
<dbReference type="KEGG" id="crq:GCK72_009552"/>
<dbReference type="EC" id="3.6.4.13" evidence="1"/>
<evidence type="ECO:0000256" key="2">
    <source>
        <dbReference type="ARBA" id="ARBA00022473"/>
    </source>
</evidence>
<evidence type="ECO:0000256" key="6">
    <source>
        <dbReference type="ARBA" id="ARBA00022801"/>
    </source>
</evidence>
<keyword evidence="4" id="KW-0808">Transferase</keyword>
<feature type="compositionally biased region" description="Basic and acidic residues" evidence="12">
    <location>
        <begin position="142"/>
        <end position="151"/>
    </location>
</feature>
<proteinExistence type="inferred from homology"/>
<dbReference type="InterPro" id="IPR011709">
    <property type="entry name" value="DEAD-box_helicase_OB_fold"/>
</dbReference>
<feature type="compositionally biased region" description="Basic and acidic residues" evidence="12">
    <location>
        <begin position="163"/>
        <end position="176"/>
    </location>
</feature>
<keyword evidence="7" id="KW-0347">Helicase</keyword>
<dbReference type="GO" id="GO:0003723">
    <property type="term" value="F:RNA binding"/>
    <property type="evidence" value="ECO:0007669"/>
    <property type="project" value="TreeGrafter"/>
</dbReference>
<dbReference type="GO" id="GO:0016772">
    <property type="term" value="F:transferase activity, transferring phosphorus-containing groups"/>
    <property type="evidence" value="ECO:0007669"/>
    <property type="project" value="InterPro"/>
</dbReference>
<dbReference type="InterPro" id="IPR001650">
    <property type="entry name" value="Helicase_C-like"/>
</dbReference>
<dbReference type="InterPro" id="IPR048333">
    <property type="entry name" value="HA2_WH"/>
</dbReference>
<evidence type="ECO:0000256" key="3">
    <source>
        <dbReference type="ARBA" id="ARBA00022664"/>
    </source>
</evidence>
<keyword evidence="3" id="KW-0507">mRNA processing</keyword>
<evidence type="ECO:0000313" key="15">
    <source>
        <dbReference type="EMBL" id="KAF1761296.1"/>
    </source>
</evidence>
<dbReference type="GO" id="GO:0008380">
    <property type="term" value="P:RNA splicing"/>
    <property type="evidence" value="ECO:0007669"/>
    <property type="project" value="UniProtKB-KW"/>
</dbReference>
<dbReference type="InterPro" id="IPR007502">
    <property type="entry name" value="Helicase-assoc_dom"/>
</dbReference>
<dbReference type="InterPro" id="IPR011545">
    <property type="entry name" value="DEAD/DEAH_box_helicase_dom"/>
</dbReference>
<feature type="region of interest" description="Disordered" evidence="12">
    <location>
        <begin position="1"/>
        <end position="231"/>
    </location>
</feature>
<dbReference type="SMART" id="SM00847">
    <property type="entry name" value="HA2"/>
    <property type="match status" value="1"/>
</dbReference>
<feature type="domain" description="Helicase ATP-binding" evidence="13">
    <location>
        <begin position="454"/>
        <end position="617"/>
    </location>
</feature>
<dbReference type="PROSITE" id="PS00690">
    <property type="entry name" value="DEAH_ATP_HELICASE"/>
    <property type="match status" value="1"/>
</dbReference>
<dbReference type="InterPro" id="IPR032675">
    <property type="entry name" value="LRR_dom_sf"/>
</dbReference>
<feature type="compositionally biased region" description="Basic and acidic residues" evidence="12">
    <location>
        <begin position="183"/>
        <end position="231"/>
    </location>
</feature>
<organism evidence="15 16">
    <name type="scientific">Caenorhabditis remanei</name>
    <name type="common">Caenorhabditis vulgaris</name>
    <dbReference type="NCBI Taxonomy" id="31234"/>
    <lineage>
        <taxon>Eukaryota</taxon>
        <taxon>Metazoa</taxon>
        <taxon>Ecdysozoa</taxon>
        <taxon>Nematoda</taxon>
        <taxon>Chromadorea</taxon>
        <taxon>Rhabditida</taxon>
        <taxon>Rhabditina</taxon>
        <taxon>Rhabditomorpha</taxon>
        <taxon>Rhabditoidea</taxon>
        <taxon>Rhabditidae</taxon>
        <taxon>Peloderinae</taxon>
        <taxon>Caenorhabditis</taxon>
    </lineage>
</organism>
<dbReference type="InterPro" id="IPR027417">
    <property type="entry name" value="P-loop_NTPase"/>
</dbReference>
<dbReference type="GeneID" id="9825873"/>
<comment type="similarity">
    <text evidence="10">Belongs to the DEAD box helicase family. DEAH subfamily. PRP16 sub-subfamily.</text>
</comment>
<dbReference type="InterPro" id="IPR012887">
    <property type="entry name" value="GDP_fucose_pyrophosphorylase"/>
</dbReference>
<sequence length="1783" mass="203207">MSEKHADDRLEGSNDTFGGLVIKKKKVDGNDTKPSESSGKSLLGLDKLASTKRENARKRLDDDDDRGVTESVRRGIEKVHEKHRDRDDRGMKYKTRDDDRRRDHRYDRSDRRDDSSRREWRDRRGDETPRFKVPETPSRMSWEQDDREGSSRKKNSWDMPTPRGERDRKRDWDSERSVSSAWRSERRRRDDDKRKRYNKPEDSVRSVKDEKAEPTFHDDEERAQWEEEQKNLDREWYDNEGAFDDEYNPFNKVSDEFVEKREKQWQEKTQKPRLTVKQQAIKRENELWENNRLHRSGVVAMADELSSVFEDETDENRVTILVQNIVPPFLDGRIVFTKQAQPIIPVVDTTCDMAVSAAKGSVAVRRRREMEDRKRAQDKHWELAGSKLGNLMGVKEKADETANPEDDDSGNYKESHQFASHMKDNEAVSDFAMEKTIKQQREYLPVFACRQKMMNVIRENNVVIIVGETGSGKTTQLAQYLLEDGFGESGLIGCTQPRRVAAMSVARRVADEMGVDLGQDVGYAIRFEDCTSEKTIIKYMTDGILLRECLGDGTLDQYSAIIMDEAHERSLNTDVLFGLLREVVAKRADLKLIVTSATMDADKFADFFGGNCPTFTIPGRTFPVELFHARTPVEDYVDAAVKQAVTIHLGGMDGDILIFMPGQEDIECTCEMIKEKLGELDEAPPLAVLPIYSQLPSDLQAKIFQRAPGGMRKAIVATNIAETSLTVDGILFVIDPGFCKMKVYNPRIGMDALSIFPVSQASANQRTGRAGRTGPGQCYRLYTERQFKDELLRSTVPEIQRTNLANVVLLLKSLGVDDLLKFHFMDAPPQDNMLNSMYQLWTLGALDNTGQLTSMGRKMVEFPLDPTLSKMLIVSSEMGCSDEVLTIVSMLSVPAIFFRPKGREEEADAKKEKFQVPESDHLTFLNVYLQWREHKYSAKWCADNYLHVKALKKVREVRAQLKEIMQDLKLPIISNGNEWDIVRKCICSAYFHNAARLKGIGEYVNVRTGIPCFLHPTSALFGMGFMPDYVVYHELIMTAKEYMQCVTAVDAIWLAELGPMFYSIKESKQSRREQKMESVRTVETMEAEMREAQKEMERRKEESDKAFKRPESSRRVVEVGSKSSWEKMSGEIQAKTIANIPPEIMSQVMTWLEPAYILNSALTSIQMAEFVVRSLPRVRDLKIGISNDDFSGSFRENSIELQVPQVNLKATKTVLKILLHHLGNEIESLHLENDLTIGEVPDDFIACVLNCTKDAHLKELVLSDIDLERIHTWTLTLLAGFRELEKVEIEACNLGEDASPYNTEAKLLRYLQPSFQTLTQIDLKGTPQITDNFSRRISRSCPNLAYFRISGCPLVTTLSALPFIELTRLRRTDKLDVHMDNTDFDADQLRSFMHSPLFASTTSEWRLNPIVVSLGFQKPAVLATHSSRKTDLLGKLPETGGIMITASDVIENMENAKKVNSEVDIVIFAHVSSIEVGTQHGVFVIDENTNKLKRVLQKPTVDEMKEDKAIREDGTVLTDSCYFLTWKFCERLLKIPILQTPVTEELCCYGDFMRPMGSDPKLDYIEKSPQNVRAYRKALAGIFSLARVEISVLGDNTFFHFGTYLEYIESLMPNSEFRRSFPNLYKTNIIFSKGVSAIPDSSLAEYSSGVDLKVGENSVVSGIDSGEDSLNLPRDILAFTMALKGGMFVSVIVKIDEDIKKKSNMVKWNGHNTRIDGHSLWEAPLFEIGETRAKSLKATLREWENGMTETRSERISIAEAVKRHDFEADLEWRRSLTDLKILE</sequence>
<keyword evidence="5" id="KW-0547">Nucleotide-binding</keyword>
<dbReference type="FunFam" id="1.20.120.1080:FF:000001">
    <property type="entry name" value="Pre-mRNA-splicing factor ATP-dependent RNA helicase"/>
    <property type="match status" value="1"/>
</dbReference>
<comment type="catalytic activity">
    <reaction evidence="11">
        <text>ATP + H2O = ADP + phosphate + H(+)</text>
        <dbReference type="Rhea" id="RHEA:13065"/>
        <dbReference type="ChEBI" id="CHEBI:15377"/>
        <dbReference type="ChEBI" id="CHEBI:15378"/>
        <dbReference type="ChEBI" id="CHEBI:30616"/>
        <dbReference type="ChEBI" id="CHEBI:43474"/>
        <dbReference type="ChEBI" id="CHEBI:456216"/>
        <dbReference type="EC" id="3.6.4.13"/>
    </reaction>
</comment>
<dbReference type="Pfam" id="PF00270">
    <property type="entry name" value="DEAD"/>
    <property type="match status" value="1"/>
</dbReference>
<dbReference type="GO" id="GO:0016787">
    <property type="term" value="F:hydrolase activity"/>
    <property type="evidence" value="ECO:0007669"/>
    <property type="project" value="UniProtKB-KW"/>
</dbReference>
<evidence type="ECO:0000256" key="1">
    <source>
        <dbReference type="ARBA" id="ARBA00012552"/>
    </source>
</evidence>
<dbReference type="RefSeq" id="XP_053587006.1">
    <property type="nucleotide sequence ID" value="XM_053727429.1"/>
</dbReference>
<evidence type="ECO:0000256" key="12">
    <source>
        <dbReference type="SAM" id="MobiDB-lite"/>
    </source>
</evidence>
<protein>
    <recommendedName>
        <fullName evidence="1">RNA helicase</fullName>
        <ecNumber evidence="1">3.6.4.13</ecNumber>
    </recommendedName>
</protein>
<name>A0A6A5H382_CAERE</name>
<dbReference type="FunFam" id="3.40.50.300:FF:000007">
    <property type="entry name" value="Pre-mRNA-splicing factor ATP-dependent RNA helicase"/>
    <property type="match status" value="1"/>
</dbReference>
<evidence type="ECO:0000256" key="7">
    <source>
        <dbReference type="ARBA" id="ARBA00022806"/>
    </source>
</evidence>
<dbReference type="InterPro" id="IPR014001">
    <property type="entry name" value="Helicase_ATP-bd"/>
</dbReference>
<keyword evidence="6" id="KW-0378">Hydrolase</keyword>
<accession>A0A6A5H382</accession>
<dbReference type="PROSITE" id="PS51194">
    <property type="entry name" value="HELICASE_CTER"/>
    <property type="match status" value="1"/>
</dbReference>
<feature type="domain" description="Helicase C-terminal" evidence="14">
    <location>
        <begin position="632"/>
        <end position="815"/>
    </location>
</feature>
<dbReference type="GO" id="GO:0042350">
    <property type="term" value="P:GDP-L-fucose biosynthetic process"/>
    <property type="evidence" value="ECO:0007669"/>
    <property type="project" value="UniProtKB-ARBA"/>
</dbReference>
<dbReference type="Pfam" id="PF07717">
    <property type="entry name" value="OB_NTP_bind"/>
    <property type="match status" value="1"/>
</dbReference>
<keyword evidence="8" id="KW-0067">ATP-binding</keyword>
<evidence type="ECO:0000256" key="11">
    <source>
        <dbReference type="ARBA" id="ARBA00047984"/>
    </source>
</evidence>
<dbReference type="CDD" id="cd18791">
    <property type="entry name" value="SF2_C_RHA"/>
    <property type="match status" value="1"/>
</dbReference>
<dbReference type="EMBL" id="WUAV01000003">
    <property type="protein sequence ID" value="KAF1761296.1"/>
    <property type="molecule type" value="Genomic_DNA"/>
</dbReference>
<evidence type="ECO:0000313" key="16">
    <source>
        <dbReference type="Proteomes" id="UP000483820"/>
    </source>
</evidence>
<dbReference type="Gene3D" id="3.80.10.10">
    <property type="entry name" value="Ribonuclease Inhibitor"/>
    <property type="match status" value="1"/>
</dbReference>
<feature type="compositionally biased region" description="Basic and acidic residues" evidence="12">
    <location>
        <begin position="1"/>
        <end position="12"/>
    </location>
</feature>
<keyword evidence="2" id="KW-0217">Developmental protein</keyword>
<evidence type="ECO:0000256" key="4">
    <source>
        <dbReference type="ARBA" id="ARBA00022679"/>
    </source>
</evidence>
<dbReference type="Pfam" id="PF21010">
    <property type="entry name" value="HA2_C"/>
    <property type="match status" value="1"/>
</dbReference>
<reference evidence="15 16" key="1">
    <citation type="submission" date="2019-12" db="EMBL/GenBank/DDBJ databases">
        <title>Chromosome-level assembly of the Caenorhabditis remanei genome.</title>
        <authorList>
            <person name="Teterina A.A."/>
            <person name="Willis J.H."/>
            <person name="Phillips P.C."/>
        </authorList>
    </citation>
    <scope>NUCLEOTIDE SEQUENCE [LARGE SCALE GENOMIC DNA]</scope>
    <source>
        <strain evidence="15 16">PX506</strain>
        <tissue evidence="15">Whole organism</tissue>
    </source>
</reference>
<dbReference type="SMART" id="SM00490">
    <property type="entry name" value="HELICc"/>
    <property type="match status" value="1"/>
</dbReference>
<evidence type="ECO:0000256" key="8">
    <source>
        <dbReference type="ARBA" id="ARBA00022840"/>
    </source>
</evidence>
<dbReference type="GO" id="GO:0034458">
    <property type="term" value="F:3'-5' RNA helicase activity"/>
    <property type="evidence" value="ECO:0007669"/>
    <property type="project" value="TreeGrafter"/>
</dbReference>